<evidence type="ECO:0000313" key="7">
    <source>
        <dbReference type="Proteomes" id="UP001286313"/>
    </source>
</evidence>
<organism evidence="6 7">
    <name type="scientific">Petrolisthes cinctipes</name>
    <name type="common">Flat porcelain crab</name>
    <dbReference type="NCBI Taxonomy" id="88211"/>
    <lineage>
        <taxon>Eukaryota</taxon>
        <taxon>Metazoa</taxon>
        <taxon>Ecdysozoa</taxon>
        <taxon>Arthropoda</taxon>
        <taxon>Crustacea</taxon>
        <taxon>Multicrustacea</taxon>
        <taxon>Malacostraca</taxon>
        <taxon>Eumalacostraca</taxon>
        <taxon>Eucarida</taxon>
        <taxon>Decapoda</taxon>
        <taxon>Pleocyemata</taxon>
        <taxon>Anomura</taxon>
        <taxon>Galatheoidea</taxon>
        <taxon>Porcellanidae</taxon>
        <taxon>Petrolisthes</taxon>
    </lineage>
</organism>
<dbReference type="Proteomes" id="UP001286313">
    <property type="component" value="Unassembled WGS sequence"/>
</dbReference>
<evidence type="ECO:0000256" key="1">
    <source>
        <dbReference type="ARBA" id="ARBA00022723"/>
    </source>
</evidence>
<evidence type="ECO:0000256" key="2">
    <source>
        <dbReference type="ARBA" id="ARBA00022801"/>
    </source>
</evidence>
<keyword evidence="3" id="KW-0464">Manganese</keyword>
<dbReference type="Pfam" id="PF04227">
    <property type="entry name" value="Indigoidine_A"/>
    <property type="match status" value="2"/>
</dbReference>
<protein>
    <submittedName>
        <fullName evidence="6">Uncharacterized protein</fullName>
    </submittedName>
</protein>
<name>A0AAE1GDF0_PETCI</name>
<dbReference type="SUPFAM" id="SSF110581">
    <property type="entry name" value="Indigoidine synthase A-like"/>
    <property type="match status" value="1"/>
</dbReference>
<dbReference type="GO" id="GO:0004730">
    <property type="term" value="F:pseudouridylate synthase activity"/>
    <property type="evidence" value="ECO:0007669"/>
    <property type="project" value="InterPro"/>
</dbReference>
<dbReference type="InterPro" id="IPR022830">
    <property type="entry name" value="Indigdn_synthA-like"/>
</dbReference>
<dbReference type="GO" id="GO:0046872">
    <property type="term" value="F:metal ion binding"/>
    <property type="evidence" value="ECO:0007669"/>
    <property type="project" value="UniProtKB-KW"/>
</dbReference>
<evidence type="ECO:0000256" key="5">
    <source>
        <dbReference type="ARBA" id="ARBA00023295"/>
    </source>
</evidence>
<dbReference type="InterPro" id="IPR007342">
    <property type="entry name" value="PsuG"/>
</dbReference>
<accession>A0AAE1GDF0</accession>
<keyword evidence="1" id="KW-0479">Metal-binding</keyword>
<reference evidence="6" key="1">
    <citation type="submission" date="2023-10" db="EMBL/GenBank/DDBJ databases">
        <title>Genome assemblies of two species of porcelain crab, Petrolisthes cinctipes and Petrolisthes manimaculis (Anomura: Porcellanidae).</title>
        <authorList>
            <person name="Angst P."/>
        </authorList>
    </citation>
    <scope>NUCLEOTIDE SEQUENCE</scope>
    <source>
        <strain evidence="6">PB745_01</strain>
        <tissue evidence="6">Gill</tissue>
    </source>
</reference>
<proteinExistence type="predicted"/>
<comment type="caution">
    <text evidence="6">The sequence shown here is derived from an EMBL/GenBank/DDBJ whole genome shotgun (WGS) entry which is preliminary data.</text>
</comment>
<evidence type="ECO:0000313" key="6">
    <source>
        <dbReference type="EMBL" id="KAK3891028.1"/>
    </source>
</evidence>
<evidence type="ECO:0000256" key="3">
    <source>
        <dbReference type="ARBA" id="ARBA00023211"/>
    </source>
</evidence>
<keyword evidence="5" id="KW-0326">Glycosidase</keyword>
<keyword evidence="2" id="KW-0378">Hydrolase</keyword>
<dbReference type="Gene3D" id="3.40.1790.10">
    <property type="entry name" value="Indigoidine synthase domain"/>
    <property type="match status" value="2"/>
</dbReference>
<gene>
    <name evidence="6" type="ORF">Pcinc_005060</name>
</gene>
<dbReference type="GO" id="GO:0005737">
    <property type="term" value="C:cytoplasm"/>
    <property type="evidence" value="ECO:0007669"/>
    <property type="project" value="TreeGrafter"/>
</dbReference>
<keyword evidence="4" id="KW-0456">Lyase</keyword>
<evidence type="ECO:0000256" key="4">
    <source>
        <dbReference type="ARBA" id="ARBA00023239"/>
    </source>
</evidence>
<sequence>MMSSKGAVPANSNIRRSSTCWSFSHSTTHPCHKQRSVCKDLTQRLSIRAGKGLEWGNNSLRYHANRPQGQHSHICDGWNQGSTQGRGEIHGRVCTPDGAGPYPTGVKSILDIGRTLEYLETQGVCVTVLGDSTKFPDFFTSDSGYDAPSCVESTAEVAAMMVKRAELGLDSGMLVAVPIPQQYQAEGLVISQAIVTEIEFNNVLCHAKHVGGCIPCGKQLKETAVKEAVSSVRGRDVTPYILQRVSEITQGQSLEANIALIENNANVGARIAAEYVEMQLPSRSFVILFNNAPGQNKFVIGRNKAEKVKFLAPNITSLLKPLDQEVI</sequence>
<dbReference type="PANTHER" id="PTHR42909:SF1">
    <property type="entry name" value="CARBOHYDRATE KINASE PFKB DOMAIN-CONTAINING PROTEIN"/>
    <property type="match status" value="1"/>
</dbReference>
<keyword evidence="7" id="KW-1185">Reference proteome</keyword>
<dbReference type="GO" id="GO:0016798">
    <property type="term" value="F:hydrolase activity, acting on glycosyl bonds"/>
    <property type="evidence" value="ECO:0007669"/>
    <property type="project" value="UniProtKB-KW"/>
</dbReference>
<dbReference type="PANTHER" id="PTHR42909">
    <property type="entry name" value="ZGC:136858"/>
    <property type="match status" value="1"/>
</dbReference>
<dbReference type="AlphaFoldDB" id="A0AAE1GDF0"/>
<dbReference type="EMBL" id="JAWQEG010000377">
    <property type="protein sequence ID" value="KAK3891028.1"/>
    <property type="molecule type" value="Genomic_DNA"/>
</dbReference>